<evidence type="ECO:0000313" key="2">
    <source>
        <dbReference type="EMBL" id="ORE01452.1"/>
    </source>
</evidence>
<protein>
    <submittedName>
        <fullName evidence="2">Uncharacterized protein</fullName>
    </submittedName>
</protein>
<feature type="compositionally biased region" description="Polar residues" evidence="1">
    <location>
        <begin position="7"/>
        <end position="60"/>
    </location>
</feature>
<evidence type="ECO:0000256" key="1">
    <source>
        <dbReference type="SAM" id="MobiDB-lite"/>
    </source>
</evidence>
<sequence length="256" mass="29332">MADIIANASTSSDTNSLSAPQEEISQLRSSVPSRVVHSGSSLDVSQSPNPSSAASLSTPWRNPVRLQRIKQALQVQHQQQHRLQRQETASRLLQPPSSNQGFQYVYIPTKARVPIGQLLNRLRKLEINNSRRLDINYPTRSVVVLLVQNDYVPELKSQLQRFKFQIKGDFGPCNGNILQDPRYKEYTKEQQDEQALIHLTDRIERAIHHIRPCEVYSDPFLLQLRTCSQINEEIMSSHANKPEDLFLTQHDEDLDM</sequence>
<dbReference type="AlphaFoldDB" id="A0A1X0QNW5"/>
<dbReference type="VEuPathDB" id="FungiDB:BCV72DRAFT_258781"/>
<dbReference type="Proteomes" id="UP000242414">
    <property type="component" value="Unassembled WGS sequence"/>
</dbReference>
<name>A0A1X0QNW5_RHIZD</name>
<gene>
    <name evidence="2" type="ORF">BCV72DRAFT_258781</name>
</gene>
<dbReference type="EMBL" id="KV922133">
    <property type="protein sequence ID" value="ORE01452.1"/>
    <property type="molecule type" value="Genomic_DNA"/>
</dbReference>
<reference evidence="2" key="1">
    <citation type="journal article" date="2016" name="Proc. Natl. Acad. Sci. U.S.A.">
        <title>Lipid metabolic changes in an early divergent fungus govern the establishment of a mutualistic symbiosis with endobacteria.</title>
        <authorList>
            <person name="Lastovetsky O.A."/>
            <person name="Gaspar M.L."/>
            <person name="Mondo S.J."/>
            <person name="LaButti K.M."/>
            <person name="Sandor L."/>
            <person name="Grigoriev I.V."/>
            <person name="Henry S.A."/>
            <person name="Pawlowska T.E."/>
        </authorList>
    </citation>
    <scope>NUCLEOTIDE SEQUENCE [LARGE SCALE GENOMIC DNA]</scope>
    <source>
        <strain evidence="2">ATCC 52814</strain>
    </source>
</reference>
<organism evidence="2">
    <name type="scientific">Rhizopus microsporus var. microsporus</name>
    <dbReference type="NCBI Taxonomy" id="86635"/>
    <lineage>
        <taxon>Eukaryota</taxon>
        <taxon>Fungi</taxon>
        <taxon>Fungi incertae sedis</taxon>
        <taxon>Mucoromycota</taxon>
        <taxon>Mucoromycotina</taxon>
        <taxon>Mucoromycetes</taxon>
        <taxon>Mucorales</taxon>
        <taxon>Mucorineae</taxon>
        <taxon>Rhizopodaceae</taxon>
        <taxon>Rhizopus</taxon>
    </lineage>
</organism>
<proteinExistence type="predicted"/>
<accession>A0A1X0QNW5</accession>
<feature type="region of interest" description="Disordered" evidence="1">
    <location>
        <begin position="1"/>
        <end position="60"/>
    </location>
</feature>